<dbReference type="InterPro" id="IPR009908">
    <property type="entry name" value="Methylamine_util_MauE"/>
</dbReference>
<evidence type="ECO:0000256" key="3">
    <source>
        <dbReference type="ARBA" id="ARBA00022989"/>
    </source>
</evidence>
<feature type="transmembrane region" description="Helical" evidence="5">
    <location>
        <begin position="94"/>
        <end position="113"/>
    </location>
</feature>
<evidence type="ECO:0000256" key="5">
    <source>
        <dbReference type="SAM" id="Phobius"/>
    </source>
</evidence>
<dbReference type="Pfam" id="PF07291">
    <property type="entry name" value="MauE"/>
    <property type="match status" value="1"/>
</dbReference>
<feature type="transmembrane region" description="Helical" evidence="5">
    <location>
        <begin position="164"/>
        <end position="184"/>
    </location>
</feature>
<comment type="subcellular location">
    <subcellularLocation>
        <location evidence="1">Membrane</location>
        <topology evidence="1">Multi-pass membrane protein</topology>
    </subcellularLocation>
</comment>
<organism evidence="7 8">
    <name type="scientific">Flaviaesturariibacter amylovorans</name>
    <dbReference type="NCBI Taxonomy" id="1084520"/>
    <lineage>
        <taxon>Bacteria</taxon>
        <taxon>Pseudomonadati</taxon>
        <taxon>Bacteroidota</taxon>
        <taxon>Chitinophagia</taxon>
        <taxon>Chitinophagales</taxon>
        <taxon>Chitinophagaceae</taxon>
        <taxon>Flaviaestuariibacter</taxon>
    </lineage>
</organism>
<sequence>MRIAVNTVRILVGVLFIVSGLVKANDPHGLSYKMQEFFEVWIASLETSTFFARTALMSLFHFLTAHSLGLSVLMNALEIIAGVALLLGWWRRGVLYGLLALIVFFTFLTAYAFLSGKFKNCGCFGDCLPIPPLASFFKDVALLLLIIFLIIFQRYLQPLLTRQGRLFVLAVSVVFAFGFQQLMLRNLPIADCLPFKKGNNIEAQMKIPAGAVTDSFATVMVYAKGGKEYEFDAAKLPDDWATYKYVRMSTKQVRKGNAEPPIKGFSLMGLDGNDYTMPVLYEPKAVLVFALHFRDLNSWLPDIKALYEKARKQNVPFFVVSHLASEGKIQLSAAGLPDVMVVSCDITPVRSAARVNPTVYLLEKGTVTEKVAYHRADRIIKRL</sequence>
<dbReference type="EMBL" id="BAABGY010000007">
    <property type="protein sequence ID" value="GAA4331372.1"/>
    <property type="molecule type" value="Genomic_DNA"/>
</dbReference>
<dbReference type="NCBIfam" id="NF045576">
    <property type="entry name" value="BT_3928_fam"/>
    <property type="match status" value="1"/>
</dbReference>
<feature type="transmembrane region" description="Helical" evidence="5">
    <location>
        <begin position="59"/>
        <end position="87"/>
    </location>
</feature>
<keyword evidence="2 5" id="KW-0812">Transmembrane</keyword>
<keyword evidence="3 5" id="KW-1133">Transmembrane helix</keyword>
<proteinExistence type="predicted"/>
<gene>
    <name evidence="7" type="ORF">GCM10023184_23150</name>
</gene>
<evidence type="ECO:0000256" key="4">
    <source>
        <dbReference type="ARBA" id="ARBA00023136"/>
    </source>
</evidence>
<keyword evidence="4 5" id="KW-0472">Membrane</keyword>
<reference evidence="8" key="1">
    <citation type="journal article" date="2019" name="Int. J. Syst. Evol. Microbiol.">
        <title>The Global Catalogue of Microorganisms (GCM) 10K type strain sequencing project: providing services to taxonomists for standard genome sequencing and annotation.</title>
        <authorList>
            <consortium name="The Broad Institute Genomics Platform"/>
            <consortium name="The Broad Institute Genome Sequencing Center for Infectious Disease"/>
            <person name="Wu L."/>
            <person name="Ma J."/>
        </authorList>
    </citation>
    <scope>NUCLEOTIDE SEQUENCE [LARGE SCALE GENOMIC DNA]</scope>
    <source>
        <strain evidence="8">JCM 17919</strain>
    </source>
</reference>
<feature type="transmembrane region" description="Helical" evidence="5">
    <location>
        <begin position="133"/>
        <end position="152"/>
    </location>
</feature>
<comment type="caution">
    <text evidence="7">The sequence shown here is derived from an EMBL/GenBank/DDBJ whole genome shotgun (WGS) entry which is preliminary data.</text>
</comment>
<name>A0ABP8GYE0_9BACT</name>
<evidence type="ECO:0000256" key="1">
    <source>
        <dbReference type="ARBA" id="ARBA00004141"/>
    </source>
</evidence>
<accession>A0ABP8GYE0</accession>
<evidence type="ECO:0000313" key="8">
    <source>
        <dbReference type="Proteomes" id="UP001501725"/>
    </source>
</evidence>
<dbReference type="RefSeq" id="WP_345255876.1">
    <property type="nucleotide sequence ID" value="NZ_BAABGY010000007.1"/>
</dbReference>
<evidence type="ECO:0000259" key="6">
    <source>
        <dbReference type="Pfam" id="PF07291"/>
    </source>
</evidence>
<keyword evidence="8" id="KW-1185">Reference proteome</keyword>
<evidence type="ECO:0000313" key="7">
    <source>
        <dbReference type="EMBL" id="GAA4331372.1"/>
    </source>
</evidence>
<protein>
    <submittedName>
        <fullName evidence="7">DoxX family protein</fullName>
    </submittedName>
</protein>
<evidence type="ECO:0000256" key="2">
    <source>
        <dbReference type="ARBA" id="ARBA00022692"/>
    </source>
</evidence>
<dbReference type="Proteomes" id="UP001501725">
    <property type="component" value="Unassembled WGS sequence"/>
</dbReference>
<feature type="domain" description="Methylamine utilisation protein MauE" evidence="6">
    <location>
        <begin position="1"/>
        <end position="151"/>
    </location>
</feature>